<dbReference type="Proteomes" id="UP001367508">
    <property type="component" value="Unassembled WGS sequence"/>
</dbReference>
<reference evidence="2 3" key="1">
    <citation type="submission" date="2024-01" db="EMBL/GenBank/DDBJ databases">
        <title>The genomes of 5 underutilized Papilionoideae crops provide insights into root nodulation and disease resistanc.</title>
        <authorList>
            <person name="Jiang F."/>
        </authorList>
    </citation>
    <scope>NUCLEOTIDE SEQUENCE [LARGE SCALE GENOMIC DNA]</scope>
    <source>
        <strain evidence="2">LVBAO_FW01</strain>
        <tissue evidence="2">Leaves</tissue>
    </source>
</reference>
<name>A0AAN9MV95_CANGL</name>
<feature type="signal peptide" evidence="1">
    <location>
        <begin position="1"/>
        <end position="17"/>
    </location>
</feature>
<dbReference type="EMBL" id="JAYMYQ010000001">
    <property type="protein sequence ID" value="KAK7361261.1"/>
    <property type="molecule type" value="Genomic_DNA"/>
</dbReference>
<protein>
    <recommendedName>
        <fullName evidence="4">Secreted protein</fullName>
    </recommendedName>
</protein>
<proteinExistence type="predicted"/>
<evidence type="ECO:0008006" key="4">
    <source>
        <dbReference type="Google" id="ProtNLM"/>
    </source>
</evidence>
<comment type="caution">
    <text evidence="2">The sequence shown here is derived from an EMBL/GenBank/DDBJ whole genome shotgun (WGS) entry which is preliminary data.</text>
</comment>
<evidence type="ECO:0000256" key="1">
    <source>
        <dbReference type="SAM" id="SignalP"/>
    </source>
</evidence>
<feature type="chain" id="PRO_5042916720" description="Secreted protein" evidence="1">
    <location>
        <begin position="18"/>
        <end position="75"/>
    </location>
</feature>
<keyword evidence="3" id="KW-1185">Reference proteome</keyword>
<gene>
    <name evidence="2" type="ORF">VNO77_03310</name>
</gene>
<accession>A0AAN9MV95</accession>
<evidence type="ECO:0000313" key="3">
    <source>
        <dbReference type="Proteomes" id="UP001367508"/>
    </source>
</evidence>
<dbReference type="AlphaFoldDB" id="A0AAN9MV95"/>
<sequence length="75" mass="8251">MFCLLVMSVSTCLGVVAIMVVPSCFDDLFSWDFLDRALLLWKTSDAEDVKGAESRTSLKSGMHGSLHGFWHGSLP</sequence>
<keyword evidence="1" id="KW-0732">Signal</keyword>
<evidence type="ECO:0000313" key="2">
    <source>
        <dbReference type="EMBL" id="KAK7361261.1"/>
    </source>
</evidence>
<organism evidence="2 3">
    <name type="scientific">Canavalia gladiata</name>
    <name type="common">Sword bean</name>
    <name type="synonym">Dolichos gladiatus</name>
    <dbReference type="NCBI Taxonomy" id="3824"/>
    <lineage>
        <taxon>Eukaryota</taxon>
        <taxon>Viridiplantae</taxon>
        <taxon>Streptophyta</taxon>
        <taxon>Embryophyta</taxon>
        <taxon>Tracheophyta</taxon>
        <taxon>Spermatophyta</taxon>
        <taxon>Magnoliopsida</taxon>
        <taxon>eudicotyledons</taxon>
        <taxon>Gunneridae</taxon>
        <taxon>Pentapetalae</taxon>
        <taxon>rosids</taxon>
        <taxon>fabids</taxon>
        <taxon>Fabales</taxon>
        <taxon>Fabaceae</taxon>
        <taxon>Papilionoideae</taxon>
        <taxon>50 kb inversion clade</taxon>
        <taxon>NPAAA clade</taxon>
        <taxon>indigoferoid/millettioid clade</taxon>
        <taxon>Phaseoleae</taxon>
        <taxon>Canavalia</taxon>
    </lineage>
</organism>